<name>A0A1J0VYH8_9NOCA</name>
<dbReference type="RefSeq" id="WP_067487994.1">
    <property type="nucleotide sequence ID" value="NZ_CP018082.1"/>
</dbReference>
<sequence>MGIIEFMRSTAGRLARMAAGIAVIVIGLAVIGGTAGVIVAVIGLVPIAAGVFHFCLLGPLFGVELQGRPRASSSH</sequence>
<organism evidence="3 4">
    <name type="scientific">Nocardia mangyaensis</name>
    <dbReference type="NCBI Taxonomy" id="2213200"/>
    <lineage>
        <taxon>Bacteria</taxon>
        <taxon>Bacillati</taxon>
        <taxon>Actinomycetota</taxon>
        <taxon>Actinomycetes</taxon>
        <taxon>Mycobacteriales</taxon>
        <taxon>Nocardiaceae</taxon>
        <taxon>Nocardia</taxon>
    </lineage>
</organism>
<dbReference type="Pfam" id="PF11127">
    <property type="entry name" value="YgaP-like_TM"/>
    <property type="match status" value="1"/>
</dbReference>
<evidence type="ECO:0000313" key="3">
    <source>
        <dbReference type="EMBL" id="APE37057.1"/>
    </source>
</evidence>
<dbReference type="AlphaFoldDB" id="A0A1J0VYH8"/>
<evidence type="ECO:0000256" key="1">
    <source>
        <dbReference type="SAM" id="Phobius"/>
    </source>
</evidence>
<dbReference type="InterPro" id="IPR021309">
    <property type="entry name" value="YgaP-like_TM"/>
</dbReference>
<evidence type="ECO:0000259" key="2">
    <source>
        <dbReference type="Pfam" id="PF11127"/>
    </source>
</evidence>
<dbReference type="EMBL" id="CP018082">
    <property type="protein sequence ID" value="APE37057.1"/>
    <property type="molecule type" value="Genomic_DNA"/>
</dbReference>
<reference evidence="3" key="1">
    <citation type="submission" date="2016-11" db="EMBL/GenBank/DDBJ databases">
        <authorList>
            <person name="Jaros S."/>
            <person name="Januszkiewicz K."/>
            <person name="Wedrychowicz H."/>
        </authorList>
    </citation>
    <scope>NUCLEOTIDE SEQUENCE [LARGE SCALE GENOMIC DNA]</scope>
    <source>
        <strain evidence="3">Y48</strain>
    </source>
</reference>
<keyword evidence="4" id="KW-1185">Reference proteome</keyword>
<evidence type="ECO:0000313" key="4">
    <source>
        <dbReference type="Proteomes" id="UP000183810"/>
    </source>
</evidence>
<dbReference type="Proteomes" id="UP000183810">
    <property type="component" value="Chromosome"/>
</dbReference>
<keyword evidence="1" id="KW-0812">Transmembrane</keyword>
<proteinExistence type="predicted"/>
<accession>A0A1J0VYH8</accession>
<keyword evidence="1" id="KW-1133">Transmembrane helix</keyword>
<protein>
    <recommendedName>
        <fullName evidence="2">Inner membrane protein YgaP-like transmembrane domain-containing protein</fullName>
    </recommendedName>
</protein>
<dbReference type="KEGG" id="nsl:BOX37_27500"/>
<feature type="domain" description="Inner membrane protein YgaP-like transmembrane" evidence="2">
    <location>
        <begin position="10"/>
        <end position="64"/>
    </location>
</feature>
<gene>
    <name evidence="3" type="ORF">BOX37_27500</name>
</gene>
<keyword evidence="1" id="KW-0472">Membrane</keyword>
<feature type="transmembrane region" description="Helical" evidence="1">
    <location>
        <begin position="37"/>
        <end position="63"/>
    </location>
</feature>